<proteinExistence type="predicted"/>
<dbReference type="Pfam" id="PF01464">
    <property type="entry name" value="SLT"/>
    <property type="match status" value="1"/>
</dbReference>
<gene>
    <name evidence="2" type="ORF">LCGC14_2438720</name>
</gene>
<accession>A0A0F9C727</accession>
<dbReference type="AlphaFoldDB" id="A0A0F9C727"/>
<organism evidence="2">
    <name type="scientific">marine sediment metagenome</name>
    <dbReference type="NCBI Taxonomy" id="412755"/>
    <lineage>
        <taxon>unclassified sequences</taxon>
        <taxon>metagenomes</taxon>
        <taxon>ecological metagenomes</taxon>
    </lineage>
</organism>
<dbReference type="EMBL" id="LAZR01037474">
    <property type="protein sequence ID" value="KKL22112.1"/>
    <property type="molecule type" value="Genomic_DNA"/>
</dbReference>
<dbReference type="InterPro" id="IPR008258">
    <property type="entry name" value="Transglycosylase_SLT_dom_1"/>
</dbReference>
<reference evidence="2" key="1">
    <citation type="journal article" date="2015" name="Nature">
        <title>Complex archaea that bridge the gap between prokaryotes and eukaryotes.</title>
        <authorList>
            <person name="Spang A."/>
            <person name="Saw J.H."/>
            <person name="Jorgensen S.L."/>
            <person name="Zaremba-Niedzwiedzka K."/>
            <person name="Martijn J."/>
            <person name="Lind A.E."/>
            <person name="van Eijk R."/>
            <person name="Schleper C."/>
            <person name="Guy L."/>
            <person name="Ettema T.J."/>
        </authorList>
    </citation>
    <scope>NUCLEOTIDE SEQUENCE</scope>
</reference>
<comment type="caution">
    <text evidence="2">The sequence shown here is derived from an EMBL/GenBank/DDBJ whole genome shotgun (WGS) entry which is preliminary data.</text>
</comment>
<evidence type="ECO:0000313" key="2">
    <source>
        <dbReference type="EMBL" id="KKL22112.1"/>
    </source>
</evidence>
<evidence type="ECO:0000259" key="1">
    <source>
        <dbReference type="Pfam" id="PF01464"/>
    </source>
</evidence>
<sequence length="190" mass="22496">MKIVVALIVSLLYALPNAHAGAVDDAIEFLHPKLPKKLRKLYSENIEKQATKHKMNPLIVVALIHGESRFTNLTKNRTNDYGLMQIHWQRVPWLKGKKRSDLMDPKFNIYAGFMELAYWRRWCNGKRGVKGHRWIGHYFNGNSVKSRRYEWAIMRMYRKLLHYAKTRKAKISYYREAQGAHKYRAHRALS</sequence>
<dbReference type="SUPFAM" id="SSF53955">
    <property type="entry name" value="Lysozyme-like"/>
    <property type="match status" value="1"/>
</dbReference>
<dbReference type="InterPro" id="IPR023346">
    <property type="entry name" value="Lysozyme-like_dom_sf"/>
</dbReference>
<feature type="domain" description="Transglycosylase SLT" evidence="1">
    <location>
        <begin position="45"/>
        <end position="125"/>
    </location>
</feature>
<dbReference type="Gene3D" id="1.10.530.10">
    <property type="match status" value="1"/>
</dbReference>
<name>A0A0F9C727_9ZZZZ</name>
<protein>
    <recommendedName>
        <fullName evidence="1">Transglycosylase SLT domain-containing protein</fullName>
    </recommendedName>
</protein>